<protein>
    <submittedName>
        <fullName evidence="2">Selenocysteine insertion sequence-binding 2-like isoform X1</fullName>
    </submittedName>
</protein>
<organism evidence="2 3">
    <name type="scientific">Chlorella sorokiniana</name>
    <name type="common">Freshwater green alga</name>
    <dbReference type="NCBI Taxonomy" id="3076"/>
    <lineage>
        <taxon>Eukaryota</taxon>
        <taxon>Viridiplantae</taxon>
        <taxon>Chlorophyta</taxon>
        <taxon>core chlorophytes</taxon>
        <taxon>Trebouxiophyceae</taxon>
        <taxon>Chlorellales</taxon>
        <taxon>Chlorellaceae</taxon>
        <taxon>Chlorella clade</taxon>
        <taxon>Chlorella</taxon>
    </lineage>
</organism>
<sequence>MPMAAVMLRLDQQQRQQQLPAPLACALKAAQACTRWQGVLAELEAALQAVGEASGALANQQAALQLQLAAAQQQAILQRQQAAGSDGVGSGGISDVEPYVNQVITAELNATAEALLRRLLEWQERVRQTDPANFKRKRRLVSGLREVEKAVKTRRAKLVLLAPNIAGIEEPEEAASAAAAAAAAEVDPDAEGEGAAAVAAGAASAADPAAAAAATAAAAAGSTDANGGGSSTESPAAALVALAREREVPLVFALSRQRMGKVLGQRKRASAFAVLDANGVFEELRALLGMAEQGRRQWVQHAQQALQTQQA</sequence>
<feature type="domain" description="Ribosomal protein eL8/eL30/eS12/Gadd45" evidence="1">
    <location>
        <begin position="239"/>
        <end position="278"/>
    </location>
</feature>
<dbReference type="Pfam" id="PF01248">
    <property type="entry name" value="Ribosomal_L7Ae"/>
    <property type="match status" value="2"/>
</dbReference>
<reference evidence="2 3" key="1">
    <citation type="journal article" date="2018" name="Plant J.">
        <title>Genome sequences of Chlorella sorokiniana UTEX 1602 and Micractinium conductrix SAG 241.80: implications to maltose excretion by a green alga.</title>
        <authorList>
            <person name="Arriola M.B."/>
            <person name="Velmurugan N."/>
            <person name="Zhang Y."/>
            <person name="Plunkett M.H."/>
            <person name="Hondzo H."/>
            <person name="Barney B.M."/>
        </authorList>
    </citation>
    <scope>NUCLEOTIDE SEQUENCE [LARGE SCALE GENOMIC DNA]</scope>
    <source>
        <strain evidence="3">UTEX 1602</strain>
    </source>
</reference>
<dbReference type="InterPro" id="IPR004038">
    <property type="entry name" value="Ribosomal_eL8/eL30/eS12/Gad45"/>
</dbReference>
<dbReference type="InterPro" id="IPR029064">
    <property type="entry name" value="Ribosomal_eL30-like_sf"/>
</dbReference>
<dbReference type="GO" id="GO:0005739">
    <property type="term" value="C:mitochondrion"/>
    <property type="evidence" value="ECO:0007669"/>
    <property type="project" value="TreeGrafter"/>
</dbReference>
<accession>A0A2P6TCU4</accession>
<proteinExistence type="predicted"/>
<dbReference type="GO" id="GO:0003730">
    <property type="term" value="F:mRNA 3'-UTR binding"/>
    <property type="evidence" value="ECO:0007669"/>
    <property type="project" value="TreeGrafter"/>
</dbReference>
<name>A0A2P6TCU4_CHLSO</name>
<feature type="domain" description="Ribosomal protein eL8/eL30/eS12/Gadd45" evidence="1">
    <location>
        <begin position="134"/>
        <end position="169"/>
    </location>
</feature>
<dbReference type="PANTHER" id="PTHR13284:SF4">
    <property type="entry name" value="C2H2-TYPE DOMAIN-CONTAINING PROTEIN"/>
    <property type="match status" value="1"/>
</dbReference>
<gene>
    <name evidence="2" type="ORF">C2E21_8970</name>
</gene>
<dbReference type="SUPFAM" id="SSF55315">
    <property type="entry name" value="L30e-like"/>
    <property type="match status" value="2"/>
</dbReference>
<dbReference type="InterPro" id="IPR040051">
    <property type="entry name" value="SECISBP2"/>
</dbReference>
<dbReference type="Gene3D" id="3.30.1330.30">
    <property type="match status" value="2"/>
</dbReference>
<dbReference type="GO" id="GO:1990904">
    <property type="term" value="C:ribonucleoprotein complex"/>
    <property type="evidence" value="ECO:0007669"/>
    <property type="project" value="TreeGrafter"/>
</dbReference>
<dbReference type="AlphaFoldDB" id="A0A2P6TCU4"/>
<dbReference type="PANTHER" id="PTHR13284">
    <property type="entry name" value="GH01354P"/>
    <property type="match status" value="1"/>
</dbReference>
<evidence type="ECO:0000313" key="2">
    <source>
        <dbReference type="EMBL" id="PRW20470.1"/>
    </source>
</evidence>
<dbReference type="EMBL" id="LHPG02000023">
    <property type="protein sequence ID" value="PRW20470.1"/>
    <property type="molecule type" value="Genomic_DNA"/>
</dbReference>
<keyword evidence="3" id="KW-1185">Reference proteome</keyword>
<dbReference type="OrthoDB" id="2020517at2759"/>
<comment type="caution">
    <text evidence="2">The sequence shown here is derived from an EMBL/GenBank/DDBJ whole genome shotgun (WGS) entry which is preliminary data.</text>
</comment>
<dbReference type="GO" id="GO:0035368">
    <property type="term" value="F:selenocysteine insertion sequence binding"/>
    <property type="evidence" value="ECO:0007669"/>
    <property type="project" value="InterPro"/>
</dbReference>
<evidence type="ECO:0000313" key="3">
    <source>
        <dbReference type="Proteomes" id="UP000239899"/>
    </source>
</evidence>
<evidence type="ECO:0000259" key="1">
    <source>
        <dbReference type="Pfam" id="PF01248"/>
    </source>
</evidence>
<dbReference type="Proteomes" id="UP000239899">
    <property type="component" value="Unassembled WGS sequence"/>
</dbReference>
<dbReference type="GO" id="GO:0043021">
    <property type="term" value="F:ribonucleoprotein complex binding"/>
    <property type="evidence" value="ECO:0007669"/>
    <property type="project" value="TreeGrafter"/>
</dbReference>